<protein>
    <submittedName>
        <fullName evidence="1">Uncharacterized protein</fullName>
    </submittedName>
</protein>
<accession>A0A2P2M598</accession>
<organism evidence="1">
    <name type="scientific">Rhizophora mucronata</name>
    <name type="common">Asiatic mangrove</name>
    <dbReference type="NCBI Taxonomy" id="61149"/>
    <lineage>
        <taxon>Eukaryota</taxon>
        <taxon>Viridiplantae</taxon>
        <taxon>Streptophyta</taxon>
        <taxon>Embryophyta</taxon>
        <taxon>Tracheophyta</taxon>
        <taxon>Spermatophyta</taxon>
        <taxon>Magnoliopsida</taxon>
        <taxon>eudicotyledons</taxon>
        <taxon>Gunneridae</taxon>
        <taxon>Pentapetalae</taxon>
        <taxon>rosids</taxon>
        <taxon>fabids</taxon>
        <taxon>Malpighiales</taxon>
        <taxon>Rhizophoraceae</taxon>
        <taxon>Rhizophora</taxon>
    </lineage>
</organism>
<proteinExistence type="predicted"/>
<sequence length="44" mass="4973">MLLLILEQRRNLDGPVHKYVFADYSDLNDDDDGRGQKIVILAAA</sequence>
<dbReference type="EMBL" id="GGEC01044899">
    <property type="protein sequence ID" value="MBX25383.1"/>
    <property type="molecule type" value="Transcribed_RNA"/>
</dbReference>
<evidence type="ECO:0000313" key="1">
    <source>
        <dbReference type="EMBL" id="MBX25383.1"/>
    </source>
</evidence>
<name>A0A2P2M598_RHIMU</name>
<dbReference type="AlphaFoldDB" id="A0A2P2M598"/>
<reference evidence="1" key="1">
    <citation type="submission" date="2018-02" db="EMBL/GenBank/DDBJ databases">
        <title>Rhizophora mucronata_Transcriptome.</title>
        <authorList>
            <person name="Meera S.P."/>
            <person name="Sreeshan A."/>
            <person name="Augustine A."/>
        </authorList>
    </citation>
    <scope>NUCLEOTIDE SEQUENCE</scope>
    <source>
        <tissue evidence="1">Leaf</tissue>
    </source>
</reference>